<feature type="binding site" evidence="7">
    <location>
        <position position="197"/>
    </location>
    <ligand>
        <name>Zn(2+)</name>
        <dbReference type="ChEBI" id="CHEBI:29105"/>
        <note>catalytic</note>
    </ligand>
</feature>
<dbReference type="GO" id="GO:0016811">
    <property type="term" value="F:hydrolase activity, acting on carbon-nitrogen (but not peptide) bonds, in linear amides"/>
    <property type="evidence" value="ECO:0007669"/>
    <property type="project" value="InterPro"/>
</dbReference>
<dbReference type="GO" id="GO:0046872">
    <property type="term" value="F:metal ion binding"/>
    <property type="evidence" value="ECO:0007669"/>
    <property type="project" value="UniProtKB-KW"/>
</dbReference>
<feature type="transmembrane region" description="Helical" evidence="8">
    <location>
        <begin position="164"/>
        <end position="183"/>
    </location>
</feature>
<dbReference type="GO" id="GO:0006672">
    <property type="term" value="P:ceramide metabolic process"/>
    <property type="evidence" value="ECO:0007669"/>
    <property type="project" value="InterPro"/>
</dbReference>
<keyword evidence="3" id="KW-0378">Hydrolase</keyword>
<feature type="binding site" evidence="7">
    <location>
        <position position="70"/>
    </location>
    <ligand>
        <name>Zn(2+)</name>
        <dbReference type="ChEBI" id="CHEBI:29105"/>
        <note>catalytic</note>
    </ligand>
</feature>
<accession>A0A7X6GY47</accession>
<dbReference type="GO" id="GO:0016020">
    <property type="term" value="C:membrane"/>
    <property type="evidence" value="ECO:0007669"/>
    <property type="project" value="UniProtKB-SubCell"/>
</dbReference>
<feature type="transmembrane region" description="Helical" evidence="8">
    <location>
        <begin position="52"/>
        <end position="70"/>
    </location>
</feature>
<dbReference type="AlphaFoldDB" id="A0A7X6GY47"/>
<feature type="transmembrane region" description="Helical" evidence="8">
    <location>
        <begin position="25"/>
        <end position="45"/>
    </location>
</feature>
<feature type="binding site" evidence="6">
    <location>
        <position position="21"/>
    </location>
    <ligand>
        <name>Ca(2+)</name>
        <dbReference type="ChEBI" id="CHEBI:29108"/>
    </ligand>
</feature>
<dbReference type="Proteomes" id="UP000526408">
    <property type="component" value="Unassembled WGS sequence"/>
</dbReference>
<keyword evidence="5 8" id="KW-0472">Membrane</keyword>
<proteinExistence type="predicted"/>
<evidence type="ECO:0000256" key="1">
    <source>
        <dbReference type="ARBA" id="ARBA00004141"/>
    </source>
</evidence>
<keyword evidence="6" id="KW-0106">Calcium</keyword>
<evidence type="ECO:0000256" key="4">
    <source>
        <dbReference type="ARBA" id="ARBA00022989"/>
    </source>
</evidence>
<keyword evidence="7" id="KW-0862">Zinc</keyword>
<evidence type="ECO:0000313" key="9">
    <source>
        <dbReference type="EMBL" id="NKX44556.1"/>
    </source>
</evidence>
<evidence type="ECO:0000256" key="2">
    <source>
        <dbReference type="ARBA" id="ARBA00022692"/>
    </source>
</evidence>
<evidence type="ECO:0000256" key="6">
    <source>
        <dbReference type="PIRSR" id="PIRSR608901-1"/>
    </source>
</evidence>
<feature type="binding site" evidence="7">
    <location>
        <position position="201"/>
    </location>
    <ligand>
        <name>Zn(2+)</name>
        <dbReference type="ChEBI" id="CHEBI:29105"/>
        <note>catalytic</note>
    </ligand>
</feature>
<organism evidence="9 10">
    <name type="scientific">Roseicyclus persicicus</name>
    <dbReference type="NCBI Taxonomy" id="2650661"/>
    <lineage>
        <taxon>Bacteria</taxon>
        <taxon>Pseudomonadati</taxon>
        <taxon>Pseudomonadota</taxon>
        <taxon>Alphaproteobacteria</taxon>
        <taxon>Rhodobacterales</taxon>
        <taxon>Roseobacteraceae</taxon>
        <taxon>Roseicyclus</taxon>
    </lineage>
</organism>
<evidence type="ECO:0000313" key="10">
    <source>
        <dbReference type="Proteomes" id="UP000526408"/>
    </source>
</evidence>
<keyword evidence="2 8" id="KW-0812">Transmembrane</keyword>
<evidence type="ECO:0000256" key="3">
    <source>
        <dbReference type="ARBA" id="ARBA00022801"/>
    </source>
</evidence>
<dbReference type="Pfam" id="PF05875">
    <property type="entry name" value="Ceramidase"/>
    <property type="match status" value="1"/>
</dbReference>
<keyword evidence="6" id="KW-0479">Metal-binding</keyword>
<sequence length="223" mass="23372">MDWTTPIDAYCERLGPGLWAEPVNALTNAAFLVAALAGAVAALRAGLRDRALWVLIALAAAIGVGSFLFHSFATPWAALADVTPIWAFVALYLYSFGTQVAGVRPLRLVFGTALGLVALIAAMAGLDAALDGAAAVLNGSEHYAPALLAMLVFSVLLHRRHHPLAPLVAAATATFALSLTFRTLDAPLCPALPLGTHFLWHLLNATVIGLLLIALVRGLRPGR</sequence>
<feature type="transmembrane region" description="Helical" evidence="8">
    <location>
        <begin position="76"/>
        <end position="96"/>
    </location>
</feature>
<feature type="transmembrane region" description="Helical" evidence="8">
    <location>
        <begin position="198"/>
        <end position="219"/>
    </location>
</feature>
<dbReference type="EMBL" id="JAAZQQ010000002">
    <property type="protein sequence ID" value="NKX44556.1"/>
    <property type="molecule type" value="Genomic_DNA"/>
</dbReference>
<feature type="transmembrane region" description="Helical" evidence="8">
    <location>
        <begin position="108"/>
        <end position="130"/>
    </location>
</feature>
<name>A0A7X6GY47_9RHOB</name>
<evidence type="ECO:0008006" key="11">
    <source>
        <dbReference type="Google" id="ProtNLM"/>
    </source>
</evidence>
<evidence type="ECO:0000256" key="5">
    <source>
        <dbReference type="ARBA" id="ARBA00023136"/>
    </source>
</evidence>
<comment type="caution">
    <text evidence="9">The sequence shown here is derived from an EMBL/GenBank/DDBJ whole genome shotgun (WGS) entry which is preliminary data.</text>
</comment>
<comment type="cofactor">
    <cofactor evidence="7">
        <name>Zn(2+)</name>
        <dbReference type="ChEBI" id="CHEBI:29105"/>
    </cofactor>
</comment>
<dbReference type="InterPro" id="IPR008901">
    <property type="entry name" value="ACER"/>
</dbReference>
<reference evidence="9 10" key="1">
    <citation type="submission" date="2020-04" db="EMBL/GenBank/DDBJ databases">
        <authorList>
            <person name="Yoon J."/>
        </authorList>
    </citation>
    <scope>NUCLEOTIDE SEQUENCE [LARGE SCALE GENOMIC DNA]</scope>
    <source>
        <strain evidence="9 10">KMU-115</strain>
    </source>
</reference>
<dbReference type="RefSeq" id="WP_168622922.1">
    <property type="nucleotide sequence ID" value="NZ_JAAZQQ010000002.1"/>
</dbReference>
<evidence type="ECO:0000256" key="7">
    <source>
        <dbReference type="PIRSR" id="PIRSR608901-2"/>
    </source>
</evidence>
<comment type="subcellular location">
    <subcellularLocation>
        <location evidence="1">Membrane</location>
        <topology evidence="1">Multi-pass membrane protein</topology>
    </subcellularLocation>
</comment>
<gene>
    <name evidence="9" type="ORF">HCU73_08140</name>
</gene>
<keyword evidence="10" id="KW-1185">Reference proteome</keyword>
<keyword evidence="4 8" id="KW-1133">Transmembrane helix</keyword>
<protein>
    <recommendedName>
        <fullName evidence="11">Ceramidase</fullName>
    </recommendedName>
</protein>
<evidence type="ECO:0000256" key="8">
    <source>
        <dbReference type="SAM" id="Phobius"/>
    </source>
</evidence>
<feature type="transmembrane region" description="Helical" evidence="8">
    <location>
        <begin position="142"/>
        <end position="157"/>
    </location>
</feature>